<evidence type="ECO:0000259" key="4">
    <source>
        <dbReference type="Pfam" id="PF01965"/>
    </source>
</evidence>
<dbReference type="EMBL" id="JACXAH010000002">
    <property type="protein sequence ID" value="MBD1370988.1"/>
    <property type="molecule type" value="Genomic_DNA"/>
</dbReference>
<dbReference type="RefSeq" id="WP_191139112.1">
    <property type="nucleotide sequence ID" value="NZ_JACXAG020000002.1"/>
</dbReference>
<reference evidence="5" key="1">
    <citation type="submission" date="2020-09" db="EMBL/GenBank/DDBJ databases">
        <title>A novel bacterium of genus Hazenella, isolated from South China Sea.</title>
        <authorList>
            <person name="Huang H."/>
            <person name="Mo K."/>
            <person name="Hu Y."/>
        </authorList>
    </citation>
    <scope>NUCLEOTIDE SEQUENCE</scope>
    <source>
        <strain evidence="5">IB182357</strain>
    </source>
</reference>
<evidence type="ECO:0000313" key="5">
    <source>
        <dbReference type="EMBL" id="MBD1370988.1"/>
    </source>
</evidence>
<dbReference type="InterPro" id="IPR002818">
    <property type="entry name" value="DJ-1/PfpI"/>
</dbReference>
<name>A0A926N7M7_9BACL</name>
<dbReference type="CDD" id="cd03141">
    <property type="entry name" value="GATase1_Hsp31_like"/>
    <property type="match status" value="1"/>
</dbReference>
<comment type="similarity">
    <text evidence="3">Belongs to the peptidase C56 family. HSP31-like subfamily.</text>
</comment>
<sequence>MAKILMVISNGVQVKNYKTGYWSEEFRVPLTKFEEAGHHVTIASSRGGDGTVDQISLDKQFDPNRESYEFEKLGRNKDTVSMSSLNGRDFDVILFVGGHGPMFDVAYDPNAHRLINEVYDNGGIVGAECHAPAVLAFTYRDGKSIIADKKVTAYPDAYEPDGVFEFLPYSVEQELTKVATYVAELDHPALAIWADAQIVTSRDQNSSEKIADEILKKLQ</sequence>
<dbReference type="PANTHER" id="PTHR48094">
    <property type="entry name" value="PROTEIN/NUCLEIC ACID DEGLYCASE DJ-1-RELATED"/>
    <property type="match status" value="1"/>
</dbReference>
<accession>A0A926N7M7</accession>
<dbReference type="Proteomes" id="UP000661691">
    <property type="component" value="Unassembled WGS sequence"/>
</dbReference>
<keyword evidence="5" id="KW-0315">Glutamine amidotransferase</keyword>
<dbReference type="GO" id="GO:0019172">
    <property type="term" value="F:glyoxalase III activity"/>
    <property type="evidence" value="ECO:0007669"/>
    <property type="project" value="TreeGrafter"/>
</dbReference>
<keyword evidence="6" id="KW-1185">Reference proteome</keyword>
<dbReference type="GO" id="GO:0019243">
    <property type="term" value="P:methylglyoxal catabolic process to D-lactate via S-lactoyl-glutathione"/>
    <property type="evidence" value="ECO:0007669"/>
    <property type="project" value="TreeGrafter"/>
</dbReference>
<keyword evidence="1" id="KW-0346">Stress response</keyword>
<evidence type="ECO:0000256" key="1">
    <source>
        <dbReference type="ARBA" id="ARBA00023016"/>
    </source>
</evidence>
<dbReference type="Gene3D" id="3.40.50.880">
    <property type="match status" value="1"/>
</dbReference>
<dbReference type="PANTHER" id="PTHR48094:SF11">
    <property type="entry name" value="GLUTATHIONE-INDEPENDENT GLYOXALASE HSP31-RELATED"/>
    <property type="match status" value="1"/>
</dbReference>
<dbReference type="Pfam" id="PF01965">
    <property type="entry name" value="DJ-1_PfpI"/>
    <property type="match status" value="1"/>
</dbReference>
<protein>
    <submittedName>
        <fullName evidence="5">Type 1 glutamine amidotransferase domain-containing protein</fullName>
    </submittedName>
</protein>
<dbReference type="GO" id="GO:0005737">
    <property type="term" value="C:cytoplasm"/>
    <property type="evidence" value="ECO:0007669"/>
    <property type="project" value="TreeGrafter"/>
</dbReference>
<dbReference type="InterPro" id="IPR050325">
    <property type="entry name" value="Prot/Nucl_acid_deglycase"/>
</dbReference>
<feature type="domain" description="DJ-1/PfpI" evidence="4">
    <location>
        <begin position="23"/>
        <end position="216"/>
    </location>
</feature>
<keyword evidence="2" id="KW-0456">Lyase</keyword>
<organism evidence="5 6">
    <name type="scientific">Polycladospora coralii</name>
    <dbReference type="NCBI Taxonomy" id="2771432"/>
    <lineage>
        <taxon>Bacteria</taxon>
        <taxon>Bacillati</taxon>
        <taxon>Bacillota</taxon>
        <taxon>Bacilli</taxon>
        <taxon>Bacillales</taxon>
        <taxon>Thermoactinomycetaceae</taxon>
        <taxon>Polycladospora</taxon>
    </lineage>
</organism>
<dbReference type="InterPro" id="IPR029062">
    <property type="entry name" value="Class_I_gatase-like"/>
</dbReference>
<dbReference type="AlphaFoldDB" id="A0A926N7M7"/>
<proteinExistence type="inferred from homology"/>
<evidence type="ECO:0000256" key="2">
    <source>
        <dbReference type="ARBA" id="ARBA00023239"/>
    </source>
</evidence>
<dbReference type="SUPFAM" id="SSF52317">
    <property type="entry name" value="Class I glutamine amidotransferase-like"/>
    <property type="match status" value="1"/>
</dbReference>
<evidence type="ECO:0000313" key="6">
    <source>
        <dbReference type="Proteomes" id="UP000661691"/>
    </source>
</evidence>
<evidence type="ECO:0000256" key="3">
    <source>
        <dbReference type="ARBA" id="ARBA00038493"/>
    </source>
</evidence>
<gene>
    <name evidence="5" type="ORF">IC620_01245</name>
</gene>
<comment type="caution">
    <text evidence="5">The sequence shown here is derived from an EMBL/GenBank/DDBJ whole genome shotgun (WGS) entry which is preliminary data.</text>
</comment>